<feature type="coiled-coil region" evidence="14">
    <location>
        <begin position="268"/>
        <end position="295"/>
    </location>
</feature>
<comment type="similarity">
    <text evidence="2">Belongs to the etk/wzc family.</text>
</comment>
<name>A0ABW6CCF4_RAHSY</name>
<evidence type="ECO:0000259" key="18">
    <source>
        <dbReference type="Pfam" id="PF13807"/>
    </source>
</evidence>
<dbReference type="Proteomes" id="UP001598201">
    <property type="component" value="Unassembled WGS sequence"/>
</dbReference>
<proteinExistence type="inferred from homology"/>
<dbReference type="Gene3D" id="3.40.50.300">
    <property type="entry name" value="P-loop containing nucleotide triphosphate hydrolases"/>
    <property type="match status" value="1"/>
</dbReference>
<dbReference type="EC" id="2.7.10.2" evidence="19"/>
<organism evidence="19 20">
    <name type="scientific">Rahnella sp. (strain Y9602)</name>
    <dbReference type="NCBI Taxonomy" id="2703885"/>
    <lineage>
        <taxon>Bacteria</taxon>
        <taxon>Pseudomonadati</taxon>
        <taxon>Pseudomonadota</taxon>
        <taxon>Gammaproteobacteria</taxon>
        <taxon>Enterobacterales</taxon>
        <taxon>Yersiniaceae</taxon>
        <taxon>Rahnella</taxon>
    </lineage>
</organism>
<evidence type="ECO:0000259" key="16">
    <source>
        <dbReference type="Pfam" id="PF02706"/>
    </source>
</evidence>
<evidence type="ECO:0000256" key="8">
    <source>
        <dbReference type="ARBA" id="ARBA00022777"/>
    </source>
</evidence>
<dbReference type="InterPro" id="IPR027417">
    <property type="entry name" value="P-loop_NTPase"/>
</dbReference>
<feature type="transmembrane region" description="Helical" evidence="15">
    <location>
        <begin position="424"/>
        <end position="448"/>
    </location>
</feature>
<dbReference type="GO" id="GO:0004715">
    <property type="term" value="F:non-membrane spanning protein tyrosine kinase activity"/>
    <property type="evidence" value="ECO:0007669"/>
    <property type="project" value="UniProtKB-EC"/>
</dbReference>
<dbReference type="PANTHER" id="PTHR32309">
    <property type="entry name" value="TYROSINE-PROTEIN KINASE"/>
    <property type="match status" value="1"/>
</dbReference>
<protein>
    <submittedName>
        <fullName evidence="19">Polysaccharide biosynthesis tyrosine autokinase</fullName>
        <ecNumber evidence="19">2.7.10.2</ecNumber>
    </submittedName>
</protein>
<keyword evidence="5 19" id="KW-0808">Transferase</keyword>
<evidence type="ECO:0000256" key="12">
    <source>
        <dbReference type="ARBA" id="ARBA00023137"/>
    </source>
</evidence>
<evidence type="ECO:0000256" key="3">
    <source>
        <dbReference type="ARBA" id="ARBA00022475"/>
    </source>
</evidence>
<dbReference type="SUPFAM" id="SSF52540">
    <property type="entry name" value="P-loop containing nucleoside triphosphate hydrolases"/>
    <property type="match status" value="1"/>
</dbReference>
<keyword evidence="14" id="KW-0175">Coiled coil</keyword>
<reference evidence="19 20" key="1">
    <citation type="submission" date="2024-09" db="EMBL/GenBank/DDBJ databases">
        <title>Genomes of Rahnella.</title>
        <authorList>
            <person name="Mnguni F.C."/>
            <person name="Shin G.Y."/>
            <person name="Coutinho T."/>
        </authorList>
    </citation>
    <scope>NUCLEOTIDE SEQUENCE [LARGE SCALE GENOMIC DNA]</scope>
    <source>
        <strain evidence="19 20">20WA0057</strain>
    </source>
</reference>
<dbReference type="RefSeq" id="WP_166860750.1">
    <property type="nucleotide sequence ID" value="NZ_JAADJV010000002.1"/>
</dbReference>
<dbReference type="InterPro" id="IPR032807">
    <property type="entry name" value="GNVR"/>
</dbReference>
<dbReference type="Pfam" id="PF13614">
    <property type="entry name" value="AAA_31"/>
    <property type="match status" value="1"/>
</dbReference>
<dbReference type="Pfam" id="PF13807">
    <property type="entry name" value="GNVR"/>
    <property type="match status" value="1"/>
</dbReference>
<keyword evidence="11 15" id="KW-0472">Membrane</keyword>
<keyword evidence="8" id="KW-0418">Kinase</keyword>
<evidence type="ECO:0000256" key="10">
    <source>
        <dbReference type="ARBA" id="ARBA00022989"/>
    </source>
</evidence>
<gene>
    <name evidence="19" type="ORF">ACFPK4_14570</name>
</gene>
<evidence type="ECO:0000256" key="7">
    <source>
        <dbReference type="ARBA" id="ARBA00022741"/>
    </source>
</evidence>
<dbReference type="InterPro" id="IPR005702">
    <property type="entry name" value="Wzc-like_C"/>
</dbReference>
<evidence type="ECO:0000256" key="9">
    <source>
        <dbReference type="ARBA" id="ARBA00022840"/>
    </source>
</evidence>
<keyword evidence="6 15" id="KW-0812">Transmembrane</keyword>
<dbReference type="InterPro" id="IPR003856">
    <property type="entry name" value="LPS_length_determ_N"/>
</dbReference>
<evidence type="ECO:0000256" key="5">
    <source>
        <dbReference type="ARBA" id="ARBA00022679"/>
    </source>
</evidence>
<evidence type="ECO:0000256" key="11">
    <source>
        <dbReference type="ARBA" id="ARBA00023136"/>
    </source>
</evidence>
<feature type="domain" description="Tyrosine-protein kinase G-rich" evidence="18">
    <location>
        <begin position="367"/>
        <end position="443"/>
    </location>
</feature>
<sequence length="720" mass="80046">MPQDILTKKNLTESDEITMRRIIGEVIDHRKLIIAITAFITLLTVIYALFATPVFQADSLVQVEQKAGNAILESLNQVLPDAVPQSAPEITLLQSRMILGKTVSDLNLQTVVKQEYFPIFGRGWARLTGQKSGHLEVSRLYLPRDGDKDPKVRLTVIDANNYLVTGDDFEIKGEVGKLLDGHGISIKVDSIDAKVDDKFEIKLVTKLEAINSLQDNYTVSEQGKDSGMLALTVTGTDPILIKKILNSITQNYLSQNIDRQAAQDEKSLDFLKLQLPKVRSELDVAEDRLNNYRQQKNTIDLPMEAKAVLDQIVNVDNQLNELTFREAEISQLYTKDHPIYKSLLEKRQTLKQEKDRLSENVSSMPATQQEVLRLSRDVESGRAVYMQLLNRQQELNIAKSSAIGNVRIIDDAVTEPKPVKPRKVLVILMGLVLGGLLSFSVVFTIFMLRRGLYSPEQLEELGITVYASVPVSEWSFKRNNIKDKNRTANNPTLLACENPADLAIEAIRSLRTSLHFAMLDAKNNLLMISGASPEAGKTFISSNLAEVISKVGKKVILIDADMRRGDSHRALGVDNDIGLSDILSGSSSIDQVVKKISGISFDYISRGKVPPNPAELLTNSRFENLLTWASENYDLVIIDTPPILAVTEAAIIGRYVGTTLLVVGFEINTAKEVEVSINRLAQSGIIVKGCILNRVIKKAANYHEYGYNNYGYTYSSDNSK</sequence>
<dbReference type="InterPro" id="IPR050445">
    <property type="entry name" value="Bact_polysacc_biosynth/exp"/>
</dbReference>
<dbReference type="CDD" id="cd05387">
    <property type="entry name" value="BY-kinase"/>
    <property type="match status" value="1"/>
</dbReference>
<evidence type="ECO:0000313" key="19">
    <source>
        <dbReference type="EMBL" id="MFD3224766.1"/>
    </source>
</evidence>
<dbReference type="PANTHER" id="PTHR32309:SF32">
    <property type="entry name" value="TYROSINE-PROTEIN KINASE ETK-RELATED"/>
    <property type="match status" value="1"/>
</dbReference>
<comment type="caution">
    <text evidence="19">The sequence shown here is derived from an EMBL/GenBank/DDBJ whole genome shotgun (WGS) entry which is preliminary data.</text>
</comment>
<evidence type="ECO:0000259" key="17">
    <source>
        <dbReference type="Pfam" id="PF13614"/>
    </source>
</evidence>
<evidence type="ECO:0000256" key="15">
    <source>
        <dbReference type="SAM" id="Phobius"/>
    </source>
</evidence>
<dbReference type="EMBL" id="JBHUCJ010000034">
    <property type="protein sequence ID" value="MFD3224766.1"/>
    <property type="molecule type" value="Genomic_DNA"/>
</dbReference>
<keyword evidence="12" id="KW-0829">Tyrosine-protein kinase</keyword>
<keyword evidence="4" id="KW-0997">Cell inner membrane</keyword>
<feature type="domain" description="AAA" evidence="17">
    <location>
        <begin position="536"/>
        <end position="648"/>
    </location>
</feature>
<dbReference type="NCBIfam" id="TIGR01007">
    <property type="entry name" value="eps_fam"/>
    <property type="match status" value="1"/>
</dbReference>
<dbReference type="InterPro" id="IPR025669">
    <property type="entry name" value="AAA_dom"/>
</dbReference>
<comment type="subcellular location">
    <subcellularLocation>
        <location evidence="1">Cell inner membrane</location>
        <topology evidence="1">Multi-pass membrane protein</topology>
    </subcellularLocation>
</comment>
<feature type="domain" description="Polysaccharide chain length determinant N-terminal" evidence="16">
    <location>
        <begin position="15"/>
        <end position="106"/>
    </location>
</feature>
<dbReference type="Pfam" id="PF02706">
    <property type="entry name" value="Wzz"/>
    <property type="match status" value="1"/>
</dbReference>
<keyword evidence="3" id="KW-1003">Cell membrane</keyword>
<feature type="transmembrane region" description="Helical" evidence="15">
    <location>
        <begin position="32"/>
        <end position="50"/>
    </location>
</feature>
<evidence type="ECO:0000256" key="14">
    <source>
        <dbReference type="SAM" id="Coils"/>
    </source>
</evidence>
<accession>A0ABW6CCF4</accession>
<evidence type="ECO:0000256" key="4">
    <source>
        <dbReference type="ARBA" id="ARBA00022519"/>
    </source>
</evidence>
<keyword evidence="9" id="KW-0067">ATP-binding</keyword>
<evidence type="ECO:0000256" key="6">
    <source>
        <dbReference type="ARBA" id="ARBA00022692"/>
    </source>
</evidence>
<evidence type="ECO:0000256" key="2">
    <source>
        <dbReference type="ARBA" id="ARBA00008883"/>
    </source>
</evidence>
<keyword evidence="7" id="KW-0547">Nucleotide-binding</keyword>
<keyword evidence="10 15" id="KW-1133">Transmembrane helix</keyword>
<evidence type="ECO:0000256" key="1">
    <source>
        <dbReference type="ARBA" id="ARBA00004429"/>
    </source>
</evidence>
<evidence type="ECO:0000313" key="20">
    <source>
        <dbReference type="Proteomes" id="UP001598201"/>
    </source>
</evidence>
<keyword evidence="20" id="KW-1185">Reference proteome</keyword>
<dbReference type="Pfam" id="PF23607">
    <property type="entry name" value="WZC_N"/>
    <property type="match status" value="1"/>
</dbReference>
<comment type="catalytic activity">
    <reaction evidence="13">
        <text>L-tyrosyl-[protein] + ATP = O-phospho-L-tyrosyl-[protein] + ADP + H(+)</text>
        <dbReference type="Rhea" id="RHEA:10596"/>
        <dbReference type="Rhea" id="RHEA-COMP:10136"/>
        <dbReference type="Rhea" id="RHEA-COMP:20101"/>
        <dbReference type="ChEBI" id="CHEBI:15378"/>
        <dbReference type="ChEBI" id="CHEBI:30616"/>
        <dbReference type="ChEBI" id="CHEBI:46858"/>
        <dbReference type="ChEBI" id="CHEBI:61978"/>
        <dbReference type="ChEBI" id="CHEBI:456216"/>
    </reaction>
</comment>
<evidence type="ECO:0000256" key="13">
    <source>
        <dbReference type="ARBA" id="ARBA00053015"/>
    </source>
</evidence>